<dbReference type="Gene3D" id="3.40.50.1820">
    <property type="entry name" value="alpha/beta hydrolase"/>
    <property type="match status" value="1"/>
</dbReference>
<dbReference type="GO" id="GO:0016787">
    <property type="term" value="F:hydrolase activity"/>
    <property type="evidence" value="ECO:0007669"/>
    <property type="project" value="UniProtKB-KW"/>
</dbReference>
<dbReference type="Pfam" id="PF00561">
    <property type="entry name" value="Abhydrolase_1"/>
    <property type="match status" value="1"/>
</dbReference>
<keyword evidence="3" id="KW-1185">Reference proteome</keyword>
<accession>A0ABT1ZVB0</accession>
<dbReference type="InterPro" id="IPR036388">
    <property type="entry name" value="WH-like_DNA-bd_sf"/>
</dbReference>
<dbReference type="Gene3D" id="1.10.10.10">
    <property type="entry name" value="Winged helix-like DNA-binding domain superfamily/Winged helix DNA-binding domain"/>
    <property type="match status" value="1"/>
</dbReference>
<dbReference type="RefSeq" id="WP_258818149.1">
    <property type="nucleotide sequence ID" value="NZ_JANUGW010000014.1"/>
</dbReference>
<keyword evidence="2" id="KW-0378">Hydrolase</keyword>
<dbReference type="InterPro" id="IPR029058">
    <property type="entry name" value="AB_hydrolase_fold"/>
</dbReference>
<dbReference type="InterPro" id="IPR050471">
    <property type="entry name" value="AB_hydrolase"/>
</dbReference>
<dbReference type="InterPro" id="IPR011990">
    <property type="entry name" value="TPR-like_helical_dom_sf"/>
</dbReference>
<reference evidence="2 3" key="1">
    <citation type="submission" date="2022-08" db="EMBL/GenBank/DDBJ databases">
        <title>Reclassification of Massilia species as members of the genera Telluria, Duganella, Pseudoduganella, Mokoshia gen. nov. and Zemynaea gen. nov. using orthogonal and non-orthogonal genome-based approaches.</title>
        <authorList>
            <person name="Bowman J.P."/>
        </authorList>
    </citation>
    <scope>NUCLEOTIDE SEQUENCE [LARGE SCALE GENOMIC DNA]</scope>
    <source>
        <strain evidence="2 3">JCM 31316</strain>
    </source>
</reference>
<dbReference type="Gene3D" id="1.25.40.10">
    <property type="entry name" value="Tetratricopeptide repeat domain"/>
    <property type="match status" value="1"/>
</dbReference>
<comment type="caution">
    <text evidence="2">The sequence shown here is derived from an EMBL/GenBank/DDBJ whole genome shotgun (WGS) entry which is preliminary data.</text>
</comment>
<gene>
    <name evidence="2" type="ORF">NX784_18390</name>
</gene>
<dbReference type="InterPro" id="IPR000073">
    <property type="entry name" value="AB_hydrolase_1"/>
</dbReference>
<dbReference type="PRINTS" id="PR00111">
    <property type="entry name" value="ABHYDROLASE"/>
</dbReference>
<dbReference type="Pfam" id="PF03704">
    <property type="entry name" value="BTAD"/>
    <property type="match status" value="1"/>
</dbReference>
<sequence length="538" mass="59304">MTTRELKLFGQPAILGPDGATPVRLKRCALLLAMLASTPDGMERATLAERLWEEGEEAARLRRLRRLVFEARGLLGEDALPEQSGRLALSDAWRAHCDVARYLQQYHSLIHHGGNVSAPVPAFDIVQAARAPLLGDWAFDERTQAAEWLDFQRTAQSSRCRRMRDKIVASLLAQGAHDDALRMMLADIERDRIDEAGWEQAAIMLFNAGRDEECIARYRTLRGNLFEALGVEVSASFTRLARNAEARLALRNVWGQSRPRTSYTDAGGVYLAWQCFGAGKTDLLIIPGFVSNVEMAWEQPELATFLARAAREFRVIMFDRRGVGLSDRTLEDPSMSTAVSDVLAVLDAADSKSAVVFGASEGGPVAIQLCCAHPQRVRALCLYAALPKGTASASYGSALTSQQYDLWRERLVADWGTGRSIAAFAPSHANDPTLNDWWARLLRLSSSPGTIAGILDQLRNIDVTALLPCVRCPTVLMHRRGDRAVRIEASRFMAASIPGASLVDLEGADHWWWLDDVDVLLGRLLALRDGVESLENGK</sequence>
<dbReference type="PANTHER" id="PTHR43433:SF8">
    <property type="entry name" value="BIFUNCTIONAL LIPASE_ADENYLATE CYCLASE LIPJ"/>
    <property type="match status" value="1"/>
</dbReference>
<name>A0ABT1ZVB0_9BURK</name>
<evidence type="ECO:0000313" key="3">
    <source>
        <dbReference type="Proteomes" id="UP001204151"/>
    </source>
</evidence>
<dbReference type="SUPFAM" id="SSF48452">
    <property type="entry name" value="TPR-like"/>
    <property type="match status" value="1"/>
</dbReference>
<dbReference type="EMBL" id="JANUGW010000014">
    <property type="protein sequence ID" value="MCS0583564.1"/>
    <property type="molecule type" value="Genomic_DNA"/>
</dbReference>
<organism evidence="2 3">
    <name type="scientific">Massilia pinisoli</name>
    <dbReference type="NCBI Taxonomy" id="1772194"/>
    <lineage>
        <taxon>Bacteria</taxon>
        <taxon>Pseudomonadati</taxon>
        <taxon>Pseudomonadota</taxon>
        <taxon>Betaproteobacteria</taxon>
        <taxon>Burkholderiales</taxon>
        <taxon>Oxalobacteraceae</taxon>
        <taxon>Telluria group</taxon>
        <taxon>Massilia</taxon>
    </lineage>
</organism>
<proteinExistence type="predicted"/>
<protein>
    <submittedName>
        <fullName evidence="2">Alpha/beta fold hydrolase</fullName>
    </submittedName>
</protein>
<dbReference type="PANTHER" id="PTHR43433">
    <property type="entry name" value="HYDROLASE, ALPHA/BETA FOLD FAMILY PROTEIN"/>
    <property type="match status" value="1"/>
</dbReference>
<dbReference type="Proteomes" id="UP001204151">
    <property type="component" value="Unassembled WGS sequence"/>
</dbReference>
<dbReference type="InterPro" id="IPR005158">
    <property type="entry name" value="BTAD"/>
</dbReference>
<dbReference type="SUPFAM" id="SSF53474">
    <property type="entry name" value="alpha/beta-Hydrolases"/>
    <property type="match status" value="1"/>
</dbReference>
<feature type="domain" description="Bacterial transcriptional activator" evidence="1">
    <location>
        <begin position="97"/>
        <end position="245"/>
    </location>
</feature>
<evidence type="ECO:0000259" key="1">
    <source>
        <dbReference type="SMART" id="SM01043"/>
    </source>
</evidence>
<dbReference type="SMART" id="SM01043">
    <property type="entry name" value="BTAD"/>
    <property type="match status" value="1"/>
</dbReference>
<evidence type="ECO:0000313" key="2">
    <source>
        <dbReference type="EMBL" id="MCS0583564.1"/>
    </source>
</evidence>